<dbReference type="GO" id="GO:0016020">
    <property type="term" value="C:membrane"/>
    <property type="evidence" value="ECO:0007669"/>
    <property type="project" value="UniProtKB-SubCell"/>
</dbReference>
<comment type="subcellular location">
    <subcellularLocation>
        <location evidence="1">Membrane</location>
        <topology evidence="1">Peripheral membrane protein</topology>
    </subcellularLocation>
</comment>
<dbReference type="SMART" id="SM01026">
    <property type="entry name" value="Beach"/>
    <property type="match status" value="1"/>
</dbReference>
<feature type="compositionally biased region" description="Low complexity" evidence="8">
    <location>
        <begin position="891"/>
        <end position="906"/>
    </location>
</feature>
<feature type="region of interest" description="Disordered" evidence="8">
    <location>
        <begin position="687"/>
        <end position="712"/>
    </location>
</feature>
<dbReference type="GO" id="GO:0019901">
    <property type="term" value="F:protein kinase binding"/>
    <property type="evidence" value="ECO:0007669"/>
    <property type="project" value="TreeGrafter"/>
</dbReference>
<dbReference type="Pfam" id="PF06469">
    <property type="entry name" value="DUF1088"/>
    <property type="match status" value="1"/>
</dbReference>
<dbReference type="SMART" id="SM00320">
    <property type="entry name" value="WD40"/>
    <property type="match status" value="5"/>
</dbReference>
<dbReference type="InterPro" id="IPR031570">
    <property type="entry name" value="NBEA/BDCP_DUF4704"/>
</dbReference>
<dbReference type="PROSITE" id="PS51783">
    <property type="entry name" value="PH_BEACH"/>
    <property type="match status" value="1"/>
</dbReference>
<gene>
    <name evidence="11" type="ORF">JOB18_040707</name>
</gene>
<feature type="compositionally biased region" description="Basic and acidic residues" evidence="8">
    <location>
        <begin position="460"/>
        <end position="474"/>
    </location>
</feature>
<dbReference type="GO" id="GO:0005829">
    <property type="term" value="C:cytosol"/>
    <property type="evidence" value="ECO:0007669"/>
    <property type="project" value="TreeGrafter"/>
</dbReference>
<feature type="compositionally biased region" description="Polar residues" evidence="8">
    <location>
        <begin position="384"/>
        <end position="394"/>
    </location>
</feature>
<evidence type="ECO:0000256" key="1">
    <source>
        <dbReference type="ARBA" id="ARBA00004170"/>
    </source>
</evidence>
<feature type="compositionally biased region" description="Low complexity" evidence="8">
    <location>
        <begin position="688"/>
        <end position="702"/>
    </location>
</feature>
<dbReference type="InterPro" id="IPR050865">
    <property type="entry name" value="BEACH_Domain"/>
</dbReference>
<comment type="subunit">
    <text evidence="5">Interacts with RII subunit of PKA.</text>
</comment>
<dbReference type="FunFam" id="1.10.1540.10:FF:000001">
    <property type="entry name" value="neurobeachin isoform X1"/>
    <property type="match status" value="1"/>
</dbReference>
<keyword evidence="2" id="KW-0853">WD repeat</keyword>
<keyword evidence="4" id="KW-0472">Membrane</keyword>
<feature type="compositionally biased region" description="Low complexity" evidence="8">
    <location>
        <begin position="1017"/>
        <end position="1027"/>
    </location>
</feature>
<dbReference type="Pfam" id="PF02138">
    <property type="entry name" value="Beach"/>
    <property type="match status" value="1"/>
</dbReference>
<dbReference type="CDD" id="cd01201">
    <property type="entry name" value="PH_BEACH"/>
    <property type="match status" value="1"/>
</dbReference>
<feature type="region of interest" description="Disordered" evidence="8">
    <location>
        <begin position="384"/>
        <end position="490"/>
    </location>
</feature>
<evidence type="ECO:0000256" key="7">
    <source>
        <dbReference type="ARBA" id="ARBA00080802"/>
    </source>
</evidence>
<dbReference type="EMBL" id="JAGKHQ010000005">
    <property type="protein sequence ID" value="KAG7516795.1"/>
    <property type="molecule type" value="Genomic_DNA"/>
</dbReference>
<evidence type="ECO:0000256" key="2">
    <source>
        <dbReference type="ARBA" id="ARBA00022574"/>
    </source>
</evidence>
<feature type="region of interest" description="Disordered" evidence="8">
    <location>
        <begin position="349"/>
        <end position="371"/>
    </location>
</feature>
<feature type="compositionally biased region" description="Gly residues" evidence="8">
    <location>
        <begin position="855"/>
        <end position="866"/>
    </location>
</feature>
<dbReference type="InterPro" id="IPR000409">
    <property type="entry name" value="BEACH_dom"/>
</dbReference>
<sequence>MILKVVATLLKNSTPSAELMEVRRLFLSDMIKLFSNSRENRRCLLQCSVWQDWMFSLGYINPKNPEEQKITEMVYNIFRILLYHAIKYEWGGWRVWVDTLSIAHSKVTYEAHKEYLAKMYEEYQRQEEENMKKGKKGSVSTISGLSATAVPVVNGNLEIDDNSQTQTPESEAEYSEGAAGDSRNLLAEGAVKRPNGEALTPGEQSAGPGVRVEVHDLLVDIKAEKVEATEVKLDDLDLSPEGLGGGGGGGRGMENGPLVEVDSLLDSAYCAVVQNMNGNLAPKDDTSTSGVGMGTGLGLSGVSLEDDGNMGPLITLADEKDSVPSNNGFLFSKVDEKLLPALAATDPLILSSPDQPAPPGPVPAHSSTSASDDLSLLAHMTSCGSDLQSQSHTSGELPEDGPFKIQSPLADISSIAEAESQAQMQGASRPDFPEGEGTAGAEGEDGALKTGGDTASTTSDTERSDDGKDKDTKKIQTTATTQALHGRTAAQLERDLRVDLGFRGMPMTEEQRRQFSPGPRTTMFRIPEFKWSPMHQRLLTDLLFALETDVHVWRSHSTKSVMDFVNSNENIIFVHNTIHLISQMVDNIIIACGGILPLLSAATSPSTELENIEATQGMSSETAVTFLSRLMAMVDVLVFASSLNFSEIEAEKNMSSGGLMRQCLRLVCCVAVRNCLECRQRQRDRSCKSSLTSSKSQDSLHSASTTSKQDPDRLLQDVDINRLRAVVFRDVDDSKQAQFLALAVVYFISVLMVSKYRDILEPQREIGRSTSLSGRSIRHEINSPTSTEHPSTAFSDKQTPTPVDDSPRAGLPHTDSGIGDEGHVAGSLNGSEMGLGLGLGLVGRETDRDRDRDMGGGGGGGGGGGSTDLLCSLSDVRRSQESLLDSPHNPSSASSQAPPSSISSISQTNKGINVKEILKSLVAAPLDGGDLGQESGPTPYHPDPALKTHPMLPMQFHSFDRSVVVPVKKPPPGSLSVNTVGTPTTSGAANAGSTPNIFAAATATPKSMINTTGATDSASSSSSSSSSFVNGATSKNLPAVQTVAPMPEDTMENMSAYCEVAQCALRSGQTPPELKSFSSLAGFQATPRDAGQCFSITTKLERALEKVAPLLREIFVDFAPFLSRTLLGSHGQELLIEGTGLVCMKSSTSVVELVMLLCSQEWQNSIQKNAGLAFIELINEGRLLCHAMKDHIVRVANEAEFILNRQRAEDVHKHAEFESNCAQYAADRREEEKMCDHLISAAKHRDHVTANQLKQKILNILTNKHGAWGTMSQSQLHDFWRLDYWEDDLRRRRRFVRNAFGSTHADVALKALEDYGTEEEEEGVKSKKTFRSQSVVAQNPEAELMLEGDDDAVSLLQEKEIDNLAGPVVLSTPAQLVAPVVVARGTLSITTTEIYFEVDEEDSAFRKMDAKVLAYSEGLHGKWMFSEIRAVFSRRYLLQNTGLEVFMANRTSVMFNFPDQATVKRVVYSLPRVGVGTSYGLPQARRISLATPRQLFKSSNMTQRWQRREISNFEYLMFLNTIAGRTYNDLNQYPIFPWVLTNYDSEELDLTLPGNFRDLSKPIGALNPKRAAFYAEHYETWDDDSTPSHHYTTLYSTAHSTLMWMLRIEPFTTFFLNANDNKFDHPERAFAGIGRSWRNCQRDTADVKELIPEFYYLPEMFVNSNEYELGVREDSVPVCDVELPAWAKKPEDFVRINRMALESEFVSCQLHQWIDLIFGYKQRGPEAVRALNVFNFLSYEGAVVLDNLDAAQREVIEMQIQMYGQIPSQLLIEPHPPRSSAMHLSPLMFKDQMQQDVIMVLKFPSNSPVTHVAANTLPHLSIPAAVTVTCSRLFAVNRWHNTVGLRGAPGYSLEQAHHLPIEMDPLIANNSGVNKRQITDLVDQSIQINTHCFVVTADNRYILVCGFWDKSFRVYSTETGKLTQIVFGHWDVVTCLARSESYIGGDCYIVSGSRDATLLLWYWSGRHHIIGDNPNNSDYPAPRAVLTGHDHEVVCVSVCAELGLVISGAKEGPCLVHTITGDLLRALEGPELCQRPRLISVSSEGHCIIYYERGRFCNFSINGKLLAEMEVNDSTRAILLSSDGQNLVTGGDNGVVEVWQACDFKQLYIYPGCDAGIRAMDLSHDQRTLITGMASGSIVAFNIDFNRWHYEHQNRY</sequence>
<comment type="caution">
    <text evidence="11">The sequence shown here is derived from an EMBL/GenBank/DDBJ whole genome shotgun (WGS) entry which is preliminary data.</text>
</comment>
<name>A0AAV6SIR0_SOLSE</name>
<keyword evidence="3" id="KW-0677">Repeat</keyword>
<dbReference type="PROSITE" id="PS50197">
    <property type="entry name" value="BEACH"/>
    <property type="match status" value="1"/>
</dbReference>
<feature type="domain" description="BEACH" evidence="9">
    <location>
        <begin position="1490"/>
        <end position="1778"/>
    </location>
</feature>
<evidence type="ECO:0000259" key="9">
    <source>
        <dbReference type="PROSITE" id="PS50197"/>
    </source>
</evidence>
<dbReference type="InterPro" id="IPR046851">
    <property type="entry name" value="NBCH_WD40"/>
</dbReference>
<dbReference type="GO" id="GO:0008104">
    <property type="term" value="P:intracellular protein localization"/>
    <property type="evidence" value="ECO:0007669"/>
    <property type="project" value="TreeGrafter"/>
</dbReference>
<feature type="compositionally biased region" description="Low complexity" evidence="8">
    <location>
        <begin position="450"/>
        <end position="459"/>
    </location>
</feature>
<proteinExistence type="predicted"/>
<protein>
    <recommendedName>
        <fullName evidence="6">Neurobeachin</fullName>
    </recommendedName>
    <alternativeName>
        <fullName evidence="7">Lysosomal-trafficking regulator 2</fullName>
    </alternativeName>
</protein>
<evidence type="ECO:0000256" key="6">
    <source>
        <dbReference type="ARBA" id="ARBA00073055"/>
    </source>
</evidence>
<evidence type="ECO:0000256" key="3">
    <source>
        <dbReference type="ARBA" id="ARBA00022737"/>
    </source>
</evidence>
<dbReference type="Pfam" id="PF14844">
    <property type="entry name" value="PH_BEACH"/>
    <property type="match status" value="1"/>
</dbReference>
<dbReference type="CDD" id="cd06071">
    <property type="entry name" value="Beach"/>
    <property type="match status" value="1"/>
</dbReference>
<dbReference type="Pfam" id="PF15787">
    <property type="entry name" value="DUF4704"/>
    <property type="match status" value="1"/>
</dbReference>
<accession>A0AAV6SIR0</accession>
<dbReference type="PANTHER" id="PTHR13743">
    <property type="entry name" value="BEIGE/BEACH-RELATED"/>
    <property type="match status" value="1"/>
</dbReference>
<dbReference type="InterPro" id="IPR023362">
    <property type="entry name" value="PH-BEACH_dom"/>
</dbReference>
<dbReference type="Pfam" id="PF20426">
    <property type="entry name" value="NBCH_WD40"/>
    <property type="match status" value="1"/>
</dbReference>
<dbReference type="Proteomes" id="UP000693946">
    <property type="component" value="Linkage Group LG13"/>
</dbReference>
<evidence type="ECO:0000313" key="12">
    <source>
        <dbReference type="Proteomes" id="UP000693946"/>
    </source>
</evidence>
<keyword evidence="12" id="KW-1185">Reference proteome</keyword>
<dbReference type="InterPro" id="IPR001680">
    <property type="entry name" value="WD40_rpt"/>
</dbReference>
<feature type="domain" description="BEACH-type PH" evidence="10">
    <location>
        <begin position="1363"/>
        <end position="1471"/>
    </location>
</feature>
<reference evidence="11 12" key="1">
    <citation type="journal article" date="2021" name="Sci. Rep.">
        <title>Chromosome anchoring in Senegalese sole (Solea senegalensis) reveals sex-associated markers and genome rearrangements in flatfish.</title>
        <authorList>
            <person name="Guerrero-Cozar I."/>
            <person name="Gomez-Garrido J."/>
            <person name="Berbel C."/>
            <person name="Martinez-Blanch J.F."/>
            <person name="Alioto T."/>
            <person name="Claros M.G."/>
            <person name="Gagnaire P.A."/>
            <person name="Manchado M."/>
        </authorList>
    </citation>
    <scope>NUCLEOTIDE SEQUENCE [LARGE SCALE GENOMIC DNA]</scope>
    <source>
        <strain evidence="11">Sse05_10M</strain>
    </source>
</reference>
<evidence type="ECO:0000259" key="10">
    <source>
        <dbReference type="PROSITE" id="PS51783"/>
    </source>
</evidence>
<evidence type="ECO:0000256" key="4">
    <source>
        <dbReference type="ARBA" id="ARBA00023136"/>
    </source>
</evidence>
<feature type="region of interest" description="Disordered" evidence="8">
    <location>
        <begin position="158"/>
        <end position="183"/>
    </location>
</feature>
<dbReference type="FunFam" id="2.30.29.30:FF:000059">
    <property type="entry name" value="neurobeachin isoform X1"/>
    <property type="match status" value="1"/>
</dbReference>
<evidence type="ECO:0000256" key="8">
    <source>
        <dbReference type="SAM" id="MobiDB-lite"/>
    </source>
</evidence>
<feature type="region of interest" description="Disordered" evidence="8">
    <location>
        <begin position="846"/>
        <end position="906"/>
    </location>
</feature>
<dbReference type="PANTHER" id="PTHR13743:SF62">
    <property type="entry name" value="NEUROBEACHIN"/>
    <property type="match status" value="1"/>
</dbReference>
<dbReference type="InterPro" id="IPR010508">
    <property type="entry name" value="NBEA-like_DUF1088"/>
</dbReference>
<feature type="region of interest" description="Disordered" evidence="8">
    <location>
        <begin position="769"/>
        <end position="829"/>
    </location>
</feature>
<organism evidence="11 12">
    <name type="scientific">Solea senegalensis</name>
    <name type="common">Senegalese sole</name>
    <dbReference type="NCBI Taxonomy" id="28829"/>
    <lineage>
        <taxon>Eukaryota</taxon>
        <taxon>Metazoa</taxon>
        <taxon>Chordata</taxon>
        <taxon>Craniata</taxon>
        <taxon>Vertebrata</taxon>
        <taxon>Euteleostomi</taxon>
        <taxon>Actinopterygii</taxon>
        <taxon>Neopterygii</taxon>
        <taxon>Teleostei</taxon>
        <taxon>Neoteleostei</taxon>
        <taxon>Acanthomorphata</taxon>
        <taxon>Carangaria</taxon>
        <taxon>Pleuronectiformes</taxon>
        <taxon>Pleuronectoidei</taxon>
        <taxon>Soleidae</taxon>
        <taxon>Solea</taxon>
    </lineage>
</organism>
<feature type="compositionally biased region" description="Polar residues" evidence="8">
    <location>
        <begin position="782"/>
        <end position="801"/>
    </location>
</feature>
<evidence type="ECO:0000313" key="11">
    <source>
        <dbReference type="EMBL" id="KAG7516795.1"/>
    </source>
</evidence>
<dbReference type="FunFam" id="2.130.10.10:FF:000036">
    <property type="entry name" value="Neurobeachin isoform A"/>
    <property type="match status" value="1"/>
</dbReference>
<evidence type="ECO:0000256" key="5">
    <source>
        <dbReference type="ARBA" id="ARBA00065599"/>
    </source>
</evidence>
<feature type="region of interest" description="Disordered" evidence="8">
    <location>
        <begin position="1012"/>
        <end position="1032"/>
    </location>
</feature>